<feature type="compositionally biased region" description="Polar residues" evidence="2">
    <location>
        <begin position="50"/>
        <end position="69"/>
    </location>
</feature>
<evidence type="ECO:0000256" key="3">
    <source>
        <dbReference type="SAM" id="SignalP"/>
    </source>
</evidence>
<dbReference type="SUPFAM" id="SSF54001">
    <property type="entry name" value="Cysteine proteinases"/>
    <property type="match status" value="1"/>
</dbReference>
<keyword evidence="3" id="KW-0732">Signal</keyword>
<proteinExistence type="predicted"/>
<feature type="region of interest" description="Disordered" evidence="2">
    <location>
        <begin position="50"/>
        <end position="120"/>
    </location>
</feature>
<comment type="caution">
    <text evidence="5">The sequence shown here is derived from an EMBL/GenBank/DDBJ whole genome shotgun (WGS) entry which is preliminary data.</text>
</comment>
<dbReference type="Gene3D" id="2.10.270.10">
    <property type="entry name" value="Cholin Binding"/>
    <property type="match status" value="2"/>
</dbReference>
<evidence type="ECO:0000313" key="6">
    <source>
        <dbReference type="Proteomes" id="UP000529710"/>
    </source>
</evidence>
<accession>A0A7Y0EUY7</accession>
<keyword evidence="1" id="KW-0677">Repeat</keyword>
<evidence type="ECO:0000256" key="2">
    <source>
        <dbReference type="SAM" id="MobiDB-lite"/>
    </source>
</evidence>
<evidence type="ECO:0000259" key="4">
    <source>
        <dbReference type="Pfam" id="PF05257"/>
    </source>
</evidence>
<dbReference type="EMBL" id="JAAIIF010000018">
    <property type="protein sequence ID" value="NMM96907.1"/>
    <property type="molecule type" value="Genomic_DNA"/>
</dbReference>
<dbReference type="Pfam" id="PF19127">
    <property type="entry name" value="Choline_bind_3"/>
    <property type="match status" value="1"/>
</dbReference>
<dbReference type="Gene3D" id="3.90.1720.10">
    <property type="entry name" value="endopeptidase domain like (from Nostoc punctiforme)"/>
    <property type="match status" value="1"/>
</dbReference>
<keyword evidence="6" id="KW-1185">Reference proteome</keyword>
<feature type="signal peptide" evidence="3">
    <location>
        <begin position="1"/>
        <end position="28"/>
    </location>
</feature>
<name>A0A7Y0EUY7_9BIFI</name>
<dbReference type="InterPro" id="IPR018337">
    <property type="entry name" value="Cell_wall/Cho-bd_repeat"/>
</dbReference>
<organism evidence="5 6">
    <name type="scientific">Bifidobacterium erythrocebi</name>
    <dbReference type="NCBI Taxonomy" id="2675325"/>
    <lineage>
        <taxon>Bacteria</taxon>
        <taxon>Bacillati</taxon>
        <taxon>Actinomycetota</taxon>
        <taxon>Actinomycetes</taxon>
        <taxon>Bifidobacteriales</taxon>
        <taxon>Bifidobacteriaceae</taxon>
        <taxon>Bifidobacterium</taxon>
    </lineage>
</organism>
<dbReference type="InterPro" id="IPR038765">
    <property type="entry name" value="Papain-like_cys_pep_sf"/>
</dbReference>
<reference evidence="5 6" key="1">
    <citation type="submission" date="2020-02" db="EMBL/GenBank/DDBJ databases">
        <title>Characterization of phylogenetic diversity of novel bifidobacterial species isolated in Czech ZOOs.</title>
        <authorList>
            <person name="Lugli G.A."/>
            <person name="Vera N.B."/>
            <person name="Ventura M."/>
        </authorList>
    </citation>
    <scope>NUCLEOTIDE SEQUENCE [LARGE SCALE GENOMIC DNA]</scope>
    <source>
        <strain evidence="5 6">DSM 109960</strain>
    </source>
</reference>
<feature type="compositionally biased region" description="Polar residues" evidence="2">
    <location>
        <begin position="95"/>
        <end position="106"/>
    </location>
</feature>
<evidence type="ECO:0000313" key="5">
    <source>
        <dbReference type="EMBL" id="NMM96907.1"/>
    </source>
</evidence>
<feature type="chain" id="PRO_5031432721" evidence="3">
    <location>
        <begin position="29"/>
        <end position="485"/>
    </location>
</feature>
<dbReference type="Pfam" id="PF05257">
    <property type="entry name" value="CHAP"/>
    <property type="match status" value="1"/>
</dbReference>
<dbReference type="Proteomes" id="UP000529710">
    <property type="component" value="Unassembled WGS sequence"/>
</dbReference>
<feature type="domain" description="Peptidase C51" evidence="4">
    <location>
        <begin position="376"/>
        <end position="460"/>
    </location>
</feature>
<gene>
    <name evidence="5" type="ORF">G1C98_1645</name>
</gene>
<evidence type="ECO:0000256" key="1">
    <source>
        <dbReference type="ARBA" id="ARBA00022737"/>
    </source>
</evidence>
<dbReference type="AlphaFoldDB" id="A0A7Y0EUY7"/>
<protein>
    <submittedName>
        <fullName evidence="5">N-acetylmuramoyl-L-alanine amidase</fullName>
    </submittedName>
</protein>
<dbReference type="InterPro" id="IPR007921">
    <property type="entry name" value="CHAP_dom"/>
</dbReference>
<sequence>MRRRTLITASFVIATVLQGITYPAIALASDNASVDQNETSNSLVTDQNSNAAEDANTQNDNEQNTSEVSGDSAEAAAVSGKDNSQTSEDAAAQPETANANDSSEASDPSPATPQHGWDQDKTHWYENGQMVRSKFFYDKGTDAWYWAESDGSIARNKDVYTPVSNTDRSHGKWVRFDAAGHMVKGEDYRYGAWYYFDTTTGAMAKGITHVPSNGGKWVYYDLTTGKMQYGERHVNYDKSHTGWYYFDPQTGAMAHDFVYLRNSKKWVYYDKYTGKMQYGEHCINNGWYYMNTTTGALAKGWTNLKNKRVYYDPTSSRMVYGGNIINGRHYFLDPRTGAKYSKQQIVNRLIGSARSQIGKHPDCPGVLAANGGLICPYGPCMSFVWYSFHTAGLDIFLCDGAKTGWPHHNYDWYASRGRVNLSPQPGDIAFWQFGGWATGLSASHAGIVVSVNNGRVRIVDASDGSIAERNAYNGVRGYAHPYYDC</sequence>
<dbReference type="SUPFAM" id="SSF69360">
    <property type="entry name" value="Cell wall binding repeat"/>
    <property type="match status" value="1"/>
</dbReference>